<sequence length="1214" mass="126678">MTLMKLGKKVFTVSVVVLTIVWSMGLAALVPSVVNAVDCPTLEAGDLFKVEGNTAVYLLNADMERMYFPSSEIYHTWYTDFSGVQTISNSCVDAYPAPSKAPYGVNFRPGSRMVKVQISNSVYVVEPNNTKSKIASEAVASALYGANWSTLVRDVSDVYWPNYVNNGTELTVAALTNGMLVKKASATAVYAVVGGKLYQVDGTLGDAAKDDVRTVSDALFNATEMGTGTKTAASVLENPSQTTATGTGTTTVTTGDLMVSLSAASPAATTLPAGSEAELLKINLKAGAAAQKVTGLTVQRSNLMAAATLSEVGIYIGNVRYGNVKTSWNTDKQMAFSFSTPIEVAANATVTVTVKVKIGTTGSYAGVTIPSAAAVITTAKVGGSFPIAGAVMTLATDVVAGSLTLDNIVDHTNASAQFGDSDTSFAEFDLNNASSVMDVLVNGIVFENGGTAPSTAVNNLRLYVEGDEVATAEMDGDRVVFDFDAYKIEKSKDVTVELKGDLVNGESGDTFDFFIYTIDATDLESGLSAAATFTTLDKKSDAGVSTVTLNAGDVTLAMNKTAASGTPAKDVRPDTNNVVLATLEMTSNDEDLIINSITDTDGHPFRIVTTTASGALENIQFEEVGGGTYDLDATMDSGHYDFTLSDEIYLAKGVKKTFRVVADVASTAAEGTTYQVSFDADAIDYEGQTSGAVTGITITPNTLSSAITTVKKAYLTITNTTLSGETLVGGEENILVYQGKLKAGTSSDLYIKEMTVSTYDAGAPGHEEEYFADTYISQLRLYINDELVKSRSNAITETAGAATTSTIAFSGISVKIPAGKEYTVKVKADFASTLVAGEWALTINANTDVVARDQDNTVLDADQKNTVAVAESKVVTYATAGTLKVDMQVDGANWSKDLYVLAGSTGPTGRYLGELVFTAANEDVTVTQLDLAATSTASAGTDDIDQVELVNNSGVVVGTANYDTVTEFTELNYLVKKDSAQSLYIRVKARGMNVAGDDSATADSGATVIFGVDDVVASGATSGDIAMSAGAGTADDTFDTVTASKEGLVMGVVLTNVTNQLADGTLTGGTNRILAKFALTFDNGSNRLEADDTDLLAVLGNAFKLTFTTSSAVAVTNVEAYIEGDDSNVTDPTSTFASGIATLDMTTLDNSANQVDGVVVIVVRGDVVTTSADSEYCQVDIAAMSTDVNWGDATTTVTNSRLKITTVTGANLHE</sequence>
<dbReference type="Proteomes" id="UP000034849">
    <property type="component" value="Unassembled WGS sequence"/>
</dbReference>
<dbReference type="AlphaFoldDB" id="A0A0G0G9U4"/>
<accession>A0A0G0G9U4</accession>
<comment type="caution">
    <text evidence="1">The sequence shown here is derived from an EMBL/GenBank/DDBJ whole genome shotgun (WGS) entry which is preliminary data.</text>
</comment>
<proteinExistence type="predicted"/>
<dbReference type="PATRIC" id="fig|1619046.3.peg.292"/>
<dbReference type="STRING" id="1619046.US42_C0004G0022"/>
<dbReference type="SUPFAM" id="SSF51004">
    <property type="entry name" value="C-terminal (heme d1) domain of cytochrome cd1-nitrite reductase"/>
    <property type="match status" value="1"/>
</dbReference>
<organism evidence="1 2">
    <name type="scientific">Candidatus Magasanikbacteria bacterium GW2011_GWC2_37_14</name>
    <dbReference type="NCBI Taxonomy" id="1619046"/>
    <lineage>
        <taxon>Bacteria</taxon>
        <taxon>Candidatus Magasanikiibacteriota</taxon>
    </lineage>
</organism>
<gene>
    <name evidence="1" type="ORF">US42_C0004G0022</name>
</gene>
<protein>
    <submittedName>
        <fullName evidence="1">Uncharacterized protein</fullName>
    </submittedName>
</protein>
<dbReference type="InterPro" id="IPR011048">
    <property type="entry name" value="Haem_d1_sf"/>
</dbReference>
<dbReference type="EMBL" id="LBSX01000004">
    <property type="protein sequence ID" value="KKQ27883.1"/>
    <property type="molecule type" value="Genomic_DNA"/>
</dbReference>
<name>A0A0G0G9U4_9BACT</name>
<evidence type="ECO:0000313" key="2">
    <source>
        <dbReference type="Proteomes" id="UP000034849"/>
    </source>
</evidence>
<evidence type="ECO:0000313" key="1">
    <source>
        <dbReference type="EMBL" id="KKQ27883.1"/>
    </source>
</evidence>
<reference evidence="1 2" key="1">
    <citation type="journal article" date="2015" name="Nature">
        <title>rRNA introns, odd ribosomes, and small enigmatic genomes across a large radiation of phyla.</title>
        <authorList>
            <person name="Brown C.T."/>
            <person name="Hug L.A."/>
            <person name="Thomas B.C."/>
            <person name="Sharon I."/>
            <person name="Castelle C.J."/>
            <person name="Singh A."/>
            <person name="Wilkins M.J."/>
            <person name="Williams K.H."/>
            <person name="Banfield J.F."/>
        </authorList>
    </citation>
    <scope>NUCLEOTIDE SEQUENCE [LARGE SCALE GENOMIC DNA]</scope>
</reference>